<evidence type="ECO:0000313" key="3">
    <source>
        <dbReference type="WBParaSite" id="ALUE_0000141201-mRNA-1"/>
    </source>
</evidence>
<name>A0A0M3HJ68_ASCLU</name>
<dbReference type="AlphaFoldDB" id="A0A0M3HJ68"/>
<keyword evidence="1" id="KW-0175">Coiled coil</keyword>
<dbReference type="WBParaSite" id="ALUE_0000141201-mRNA-1">
    <property type="protein sequence ID" value="ALUE_0000141201-mRNA-1"/>
    <property type="gene ID" value="ALUE_0000141201"/>
</dbReference>
<sequence>MKSKIVAFELEARGKEAQIRNLNEQLKALRANLDSAQNEVRILRDREGQWDKSKIQLESKIRDDDGEAQRIKVLMSTFENEKQVCIITIACRCSYFRREILRIAYWLT</sequence>
<evidence type="ECO:0000313" key="4">
    <source>
        <dbReference type="WBParaSite" id="ALUE_0000156301-mRNA-1"/>
    </source>
</evidence>
<evidence type="ECO:0000256" key="1">
    <source>
        <dbReference type="SAM" id="Coils"/>
    </source>
</evidence>
<organism evidence="2 4">
    <name type="scientific">Ascaris lumbricoides</name>
    <name type="common">Giant roundworm</name>
    <dbReference type="NCBI Taxonomy" id="6252"/>
    <lineage>
        <taxon>Eukaryota</taxon>
        <taxon>Metazoa</taxon>
        <taxon>Ecdysozoa</taxon>
        <taxon>Nematoda</taxon>
        <taxon>Chromadorea</taxon>
        <taxon>Rhabditida</taxon>
        <taxon>Spirurina</taxon>
        <taxon>Ascaridomorpha</taxon>
        <taxon>Ascaridoidea</taxon>
        <taxon>Ascarididae</taxon>
        <taxon>Ascaris</taxon>
    </lineage>
</organism>
<keyword evidence="2" id="KW-1185">Reference proteome</keyword>
<accession>A0A0M3HJ68</accession>
<reference evidence="3 4" key="1">
    <citation type="submission" date="2017-02" db="UniProtKB">
        <authorList>
            <consortium name="WormBaseParasite"/>
        </authorList>
    </citation>
    <scope>IDENTIFICATION</scope>
</reference>
<dbReference type="WBParaSite" id="ALUE_0000156301-mRNA-1">
    <property type="protein sequence ID" value="ALUE_0000156301-mRNA-1"/>
    <property type="gene ID" value="ALUE_0000156301"/>
</dbReference>
<evidence type="ECO:0000313" key="2">
    <source>
        <dbReference type="Proteomes" id="UP000036681"/>
    </source>
</evidence>
<feature type="coiled-coil region" evidence="1">
    <location>
        <begin position="5"/>
        <end position="46"/>
    </location>
</feature>
<dbReference type="Proteomes" id="UP000036681">
    <property type="component" value="Unplaced"/>
</dbReference>
<protein>
    <submittedName>
        <fullName evidence="3 4">Uncharacterized protein</fullName>
    </submittedName>
</protein>
<proteinExistence type="predicted"/>